<comment type="caution">
    <text evidence="12">The sequence shown here is derived from an EMBL/GenBank/DDBJ whole genome shotgun (WGS) entry which is preliminary data.</text>
</comment>
<feature type="active site" description="Proton donor/acceptor" evidence="9">
    <location>
        <position position="494"/>
    </location>
</feature>
<dbReference type="GO" id="GO:0017005">
    <property type="term" value="F:3'-tyrosyl-DNA phosphodiesterase activity"/>
    <property type="evidence" value="ECO:0007669"/>
    <property type="project" value="TreeGrafter"/>
</dbReference>
<dbReference type="PANTHER" id="PTHR12415">
    <property type="entry name" value="TYROSYL-DNA PHOSPHODIESTERASE 1"/>
    <property type="match status" value="1"/>
</dbReference>
<reference evidence="12" key="1">
    <citation type="submission" date="2023-03" db="EMBL/GenBank/DDBJ databases">
        <title>Massive genome expansion in bonnet fungi (Mycena s.s.) driven by repeated elements and novel gene families across ecological guilds.</title>
        <authorList>
            <consortium name="Lawrence Berkeley National Laboratory"/>
            <person name="Harder C.B."/>
            <person name="Miyauchi S."/>
            <person name="Viragh M."/>
            <person name="Kuo A."/>
            <person name="Thoen E."/>
            <person name="Andreopoulos B."/>
            <person name="Lu D."/>
            <person name="Skrede I."/>
            <person name="Drula E."/>
            <person name="Henrissat B."/>
            <person name="Morin E."/>
            <person name="Kohler A."/>
            <person name="Barry K."/>
            <person name="LaButti K."/>
            <person name="Morin E."/>
            <person name="Salamov A."/>
            <person name="Lipzen A."/>
            <person name="Mereny Z."/>
            <person name="Hegedus B."/>
            <person name="Baldrian P."/>
            <person name="Stursova M."/>
            <person name="Weitz H."/>
            <person name="Taylor A."/>
            <person name="Grigoriev I.V."/>
            <person name="Nagy L.G."/>
            <person name="Martin F."/>
            <person name="Kauserud H."/>
        </authorList>
    </citation>
    <scope>NUCLEOTIDE SEQUENCE</scope>
    <source>
        <strain evidence="12">CBHHK188m</strain>
    </source>
</reference>
<evidence type="ECO:0000256" key="3">
    <source>
        <dbReference type="ARBA" id="ARBA00022722"/>
    </source>
</evidence>
<feature type="region of interest" description="Disordered" evidence="11">
    <location>
        <begin position="1"/>
        <end position="89"/>
    </location>
</feature>
<dbReference type="Proteomes" id="UP001215280">
    <property type="component" value="Unassembled WGS sequence"/>
</dbReference>
<keyword evidence="5" id="KW-0378">Hydrolase</keyword>
<dbReference type="PANTHER" id="PTHR12415:SF0">
    <property type="entry name" value="TYROSYL-DNA PHOSPHODIESTERASE 1"/>
    <property type="match status" value="1"/>
</dbReference>
<evidence type="ECO:0000256" key="9">
    <source>
        <dbReference type="PIRSR" id="PIRSR610347-1"/>
    </source>
</evidence>
<evidence type="ECO:0000256" key="8">
    <source>
        <dbReference type="ARBA" id="ARBA00023242"/>
    </source>
</evidence>
<comment type="similarity">
    <text evidence="2">Belongs to the tyrosyl-DNA phosphodiesterase family.</text>
</comment>
<evidence type="ECO:0000256" key="2">
    <source>
        <dbReference type="ARBA" id="ARBA00010205"/>
    </source>
</evidence>
<comment type="subcellular location">
    <subcellularLocation>
        <location evidence="1">Nucleus</location>
    </subcellularLocation>
</comment>
<evidence type="ECO:0000256" key="5">
    <source>
        <dbReference type="ARBA" id="ARBA00022801"/>
    </source>
</evidence>
<dbReference type="GO" id="GO:0006281">
    <property type="term" value="P:DNA repair"/>
    <property type="evidence" value="ECO:0007669"/>
    <property type="project" value="UniProtKB-KW"/>
</dbReference>
<evidence type="ECO:0000256" key="6">
    <source>
        <dbReference type="ARBA" id="ARBA00022839"/>
    </source>
</evidence>
<feature type="binding site" evidence="10">
    <location>
        <position position="237"/>
    </location>
    <ligand>
        <name>substrate</name>
    </ligand>
</feature>
<evidence type="ECO:0000256" key="7">
    <source>
        <dbReference type="ARBA" id="ARBA00023204"/>
    </source>
</evidence>
<keyword evidence="13" id="KW-1185">Reference proteome</keyword>
<evidence type="ECO:0000256" key="4">
    <source>
        <dbReference type="ARBA" id="ARBA00022763"/>
    </source>
</evidence>
<keyword evidence="4" id="KW-0227">DNA damage</keyword>
<name>A0AAD7K7R2_9AGAR</name>
<keyword evidence="8" id="KW-0539">Nucleus</keyword>
<evidence type="ECO:0000256" key="10">
    <source>
        <dbReference type="PIRSR" id="PIRSR610347-2"/>
    </source>
</evidence>
<dbReference type="Gene3D" id="3.30.870.10">
    <property type="entry name" value="Endonuclease Chain A"/>
    <property type="match status" value="2"/>
</dbReference>
<feature type="compositionally biased region" description="Basic residues" evidence="11">
    <location>
        <begin position="12"/>
        <end position="27"/>
    </location>
</feature>
<organism evidence="12 13">
    <name type="scientific">Mycena maculata</name>
    <dbReference type="NCBI Taxonomy" id="230809"/>
    <lineage>
        <taxon>Eukaryota</taxon>
        <taxon>Fungi</taxon>
        <taxon>Dikarya</taxon>
        <taxon>Basidiomycota</taxon>
        <taxon>Agaricomycotina</taxon>
        <taxon>Agaricomycetes</taxon>
        <taxon>Agaricomycetidae</taxon>
        <taxon>Agaricales</taxon>
        <taxon>Marasmiineae</taxon>
        <taxon>Mycenaceae</taxon>
        <taxon>Mycena</taxon>
    </lineage>
</organism>
<dbReference type="CDD" id="cd09123">
    <property type="entry name" value="PLDc_Tdp1_2"/>
    <property type="match status" value="1"/>
</dbReference>
<keyword evidence="3" id="KW-0540">Nuclease</keyword>
<dbReference type="GO" id="GO:0005634">
    <property type="term" value="C:nucleus"/>
    <property type="evidence" value="ECO:0007669"/>
    <property type="project" value="UniProtKB-SubCell"/>
</dbReference>
<evidence type="ECO:0000256" key="1">
    <source>
        <dbReference type="ARBA" id="ARBA00004123"/>
    </source>
</evidence>
<dbReference type="Pfam" id="PF06087">
    <property type="entry name" value="Tyr-DNA_phospho"/>
    <property type="match status" value="1"/>
</dbReference>
<feature type="region of interest" description="Disordered" evidence="11">
    <location>
        <begin position="105"/>
        <end position="127"/>
    </location>
</feature>
<dbReference type="AlphaFoldDB" id="A0AAD7K7R2"/>
<evidence type="ECO:0000313" key="12">
    <source>
        <dbReference type="EMBL" id="KAJ7780085.1"/>
    </source>
</evidence>
<proteinExistence type="inferred from homology"/>
<dbReference type="InterPro" id="IPR010347">
    <property type="entry name" value="Tdp1"/>
</dbReference>
<evidence type="ECO:0000313" key="13">
    <source>
        <dbReference type="Proteomes" id="UP001215280"/>
    </source>
</evidence>
<evidence type="ECO:0000256" key="11">
    <source>
        <dbReference type="SAM" id="MobiDB-lite"/>
    </source>
</evidence>
<keyword evidence="7" id="KW-0234">DNA repair</keyword>
<feature type="active site" description="Nucleophile" evidence="9">
    <location>
        <position position="235"/>
    </location>
</feature>
<dbReference type="GO" id="GO:0003690">
    <property type="term" value="F:double-stranded DNA binding"/>
    <property type="evidence" value="ECO:0007669"/>
    <property type="project" value="TreeGrafter"/>
</dbReference>
<feature type="binding site" evidence="10">
    <location>
        <position position="496"/>
    </location>
    <ligand>
        <name>substrate</name>
    </ligand>
</feature>
<dbReference type="SUPFAM" id="SSF56024">
    <property type="entry name" value="Phospholipase D/nuclease"/>
    <property type="match status" value="2"/>
</dbReference>
<protein>
    <submittedName>
        <fullName evidence="12">Tyrosyl-DNA phosphodiesterase-domain-containing protein</fullName>
    </submittedName>
</protein>
<accession>A0AAD7K7R2</accession>
<dbReference type="GO" id="GO:0003697">
    <property type="term" value="F:single-stranded DNA binding"/>
    <property type="evidence" value="ECO:0007669"/>
    <property type="project" value="TreeGrafter"/>
</dbReference>
<sequence>MIRTTRTPLNLFRRRKLPSGPSRKSHATKPIVLDASDPEDSDAAESIPRKAVTGIKPQTIGSTGSSVTKRKEQEPIPSVPSGPLGSLADRAQMEADRLARRKRMLQDEEMAGDSKRQRISGTTVSSTPKTPLASRMFYDGVFFPTATLHANPRADGREAIRFEDIVGPADNSIQLAILSSFGFSPEWLAPHFDSSVPLIIVAGTGREEDGPSLMTDFFQEWVQTCPRLGKGGCMHMKYMLLFYKTGRLRVVISTANLIPLDWNHLENHVFIQDISLNGSSGVIGNIPFAENAKLSSSKAKPEESFVMVLESVLKATNVGPALEKLKQRKSELPLNSIADLSKMWDWRNVRVELVTSLAGNWEGWKQVRATGHPRLMRAIENLGLATNATQNLVVECQGSSIGTYTTQWFNQFYLSASGHSSALKAHMDLSEGRRKKLEYPLGIKVVFPSLETVKRTSEHGASSLFCTRKKWEVKNFPRAAFHDSKSQAGRVLMHTKMIIGSFTPKRDVKPESSNAAGWMYVGSHNFTSPAWGNLSGSVSAPVLNVNNFELGVVVPLETAGDVNKASAWERPPRKYTAADLPWLKDENATDFGM</sequence>
<gene>
    <name evidence="12" type="ORF">DFH07DRAFT_793670</name>
</gene>
<dbReference type="CDD" id="cd09122">
    <property type="entry name" value="PLDc_Tdp1_1"/>
    <property type="match status" value="1"/>
</dbReference>
<keyword evidence="6" id="KW-0269">Exonuclease</keyword>
<dbReference type="GO" id="GO:0004527">
    <property type="term" value="F:exonuclease activity"/>
    <property type="evidence" value="ECO:0007669"/>
    <property type="project" value="UniProtKB-KW"/>
</dbReference>
<dbReference type="EMBL" id="JARJLG010000006">
    <property type="protein sequence ID" value="KAJ7780085.1"/>
    <property type="molecule type" value="Genomic_DNA"/>
</dbReference>